<dbReference type="Proteomes" id="UP001201273">
    <property type="component" value="Unassembled WGS sequence"/>
</dbReference>
<evidence type="ECO:0000313" key="6">
    <source>
        <dbReference type="EMBL" id="MCE2593660.1"/>
    </source>
</evidence>
<organism evidence="6 7">
    <name type="scientific">Motilimonas cestriensis</name>
    <dbReference type="NCBI Taxonomy" id="2742685"/>
    <lineage>
        <taxon>Bacteria</taxon>
        <taxon>Pseudomonadati</taxon>
        <taxon>Pseudomonadota</taxon>
        <taxon>Gammaproteobacteria</taxon>
        <taxon>Alteromonadales</taxon>
        <taxon>Alteromonadales genera incertae sedis</taxon>
        <taxon>Motilimonas</taxon>
    </lineage>
</organism>
<evidence type="ECO:0000259" key="5">
    <source>
        <dbReference type="Pfam" id="PF22725"/>
    </source>
</evidence>
<evidence type="ECO:0000313" key="7">
    <source>
        <dbReference type="Proteomes" id="UP001201273"/>
    </source>
</evidence>
<dbReference type="InterPro" id="IPR000683">
    <property type="entry name" value="Gfo/Idh/MocA-like_OxRdtase_N"/>
</dbReference>
<keyword evidence="7" id="KW-1185">Reference proteome</keyword>
<dbReference type="Pfam" id="PF01408">
    <property type="entry name" value="GFO_IDH_MocA"/>
    <property type="match status" value="1"/>
</dbReference>
<feature type="domain" description="GFO/IDH/MocA-like oxidoreductase" evidence="5">
    <location>
        <begin position="132"/>
        <end position="246"/>
    </location>
</feature>
<dbReference type="Gene3D" id="3.30.360.10">
    <property type="entry name" value="Dihydrodipicolinate Reductase, domain 2"/>
    <property type="match status" value="1"/>
</dbReference>
<dbReference type="SUPFAM" id="SSF51735">
    <property type="entry name" value="NAD(P)-binding Rossmann-fold domains"/>
    <property type="match status" value="1"/>
</dbReference>
<keyword evidence="3" id="KW-0560">Oxidoreductase</keyword>
<comment type="caution">
    <text evidence="6">The sequence shown here is derived from an EMBL/GenBank/DDBJ whole genome shotgun (WGS) entry which is preliminary data.</text>
</comment>
<dbReference type="EMBL" id="JAIMJA010000002">
    <property type="protein sequence ID" value="MCE2593660.1"/>
    <property type="molecule type" value="Genomic_DNA"/>
</dbReference>
<accession>A0ABS8W8E0</accession>
<name>A0ABS8W8E0_9GAMM</name>
<dbReference type="RefSeq" id="WP_233051256.1">
    <property type="nucleotide sequence ID" value="NZ_JAIMJA010000002.1"/>
</dbReference>
<proteinExistence type="inferred from homology"/>
<dbReference type="PANTHER" id="PTHR22604:SF105">
    <property type="entry name" value="TRANS-1,2-DIHYDROBENZENE-1,2-DIOL DEHYDROGENASE"/>
    <property type="match status" value="1"/>
</dbReference>
<dbReference type="InterPro" id="IPR036291">
    <property type="entry name" value="NAD(P)-bd_dom_sf"/>
</dbReference>
<dbReference type="Gene3D" id="3.40.50.720">
    <property type="entry name" value="NAD(P)-binding Rossmann-like Domain"/>
    <property type="match status" value="1"/>
</dbReference>
<evidence type="ECO:0000256" key="2">
    <source>
        <dbReference type="ARBA" id="ARBA00022729"/>
    </source>
</evidence>
<gene>
    <name evidence="6" type="ORF">K6Y31_02385</name>
</gene>
<keyword evidence="2" id="KW-0732">Signal</keyword>
<sequence>MTNIQWGIIGTGNIAHQFANALQQLDETTLLAVTSRQLSSAKKFADEFAIASAFDTLDTMLAQPELDAVYIATPHPQHFAQAKACLLAGKSVLCEKPMTLNKAQSEELVALARKQGVFLMEAMLIPLFPAIAKLQQLIEQGTLGEIKGIQASMGFNAPRDWSSRIFNPELAGGALLDIGIYPLTFAYMIAQSAPLSIQSQVEKAVTGVDLQSSIALNYSSGIIANLSCSVGHYLPCTACVFGDKTWAEVVNFSFGPSQVIIRDQMGEQLEVINCATEHSSYYLEAKHVNECLRAGLTESPLVPHQQTLAVLDMMDSLRAQWQLTYPGE</sequence>
<dbReference type="SUPFAM" id="SSF55347">
    <property type="entry name" value="Glyceraldehyde-3-phosphate dehydrogenase-like, C-terminal domain"/>
    <property type="match status" value="1"/>
</dbReference>
<protein>
    <submittedName>
        <fullName evidence="6">Gfo/Idh/MocA family oxidoreductase</fullName>
    </submittedName>
</protein>
<dbReference type="InterPro" id="IPR050984">
    <property type="entry name" value="Gfo/Idh/MocA_domain"/>
</dbReference>
<evidence type="ECO:0000256" key="3">
    <source>
        <dbReference type="ARBA" id="ARBA00023002"/>
    </source>
</evidence>
<comment type="similarity">
    <text evidence="1">Belongs to the Gfo/Idh/MocA family.</text>
</comment>
<evidence type="ECO:0000256" key="1">
    <source>
        <dbReference type="ARBA" id="ARBA00010928"/>
    </source>
</evidence>
<feature type="domain" description="Gfo/Idh/MocA-like oxidoreductase N-terminal" evidence="4">
    <location>
        <begin position="4"/>
        <end position="121"/>
    </location>
</feature>
<reference evidence="6 7" key="1">
    <citation type="journal article" date="2022" name="Environ. Microbiol. Rep.">
        <title>Eco-phylogenetic analyses reveal divergent evolution of vitamin B12 metabolism in the marine bacterial family 'Psychromonadaceae'.</title>
        <authorList>
            <person name="Jin X."/>
            <person name="Yang Y."/>
            <person name="Cao H."/>
            <person name="Gao B."/>
            <person name="Zhao Z."/>
        </authorList>
    </citation>
    <scope>NUCLEOTIDE SEQUENCE [LARGE SCALE GENOMIC DNA]</scope>
    <source>
        <strain evidence="6 7">MKS20</strain>
    </source>
</reference>
<evidence type="ECO:0000259" key="4">
    <source>
        <dbReference type="Pfam" id="PF01408"/>
    </source>
</evidence>
<dbReference type="PANTHER" id="PTHR22604">
    <property type="entry name" value="OXIDOREDUCTASES"/>
    <property type="match status" value="1"/>
</dbReference>
<dbReference type="Pfam" id="PF22725">
    <property type="entry name" value="GFO_IDH_MocA_C3"/>
    <property type="match status" value="1"/>
</dbReference>
<dbReference type="InterPro" id="IPR055170">
    <property type="entry name" value="GFO_IDH_MocA-like_dom"/>
</dbReference>